<dbReference type="Gene3D" id="3.30.1360.40">
    <property type="match status" value="1"/>
</dbReference>
<gene>
    <name evidence="2" type="ORF">RZS32_004035</name>
</gene>
<sequence length="78" mass="8467">MSRDPEIRRIGVPGVVVTFGDALSKQANLAAIAFRAAVDAQAWGEVQETSSSLVSAFLSVDLTTIPYDEIHSRQMSWT</sequence>
<protein>
    <submittedName>
        <fullName evidence="2">Carboxyltransferase domain-containing protein</fullName>
    </submittedName>
</protein>
<evidence type="ECO:0000313" key="3">
    <source>
        <dbReference type="Proteomes" id="UP001281305"/>
    </source>
</evidence>
<proteinExistence type="predicted"/>
<evidence type="ECO:0000313" key="2">
    <source>
        <dbReference type="EMBL" id="WYK19061.1"/>
    </source>
</evidence>
<reference evidence="2 3" key="1">
    <citation type="submission" date="2024-02" db="EMBL/GenBank/DDBJ databases">
        <title>Roseovarius strain W115 nov., isolated from a marine algae.</title>
        <authorList>
            <person name="Lee M.W."/>
            <person name="Lee J.K."/>
            <person name="Kim J.M."/>
            <person name="Choi D.G."/>
            <person name="Baek J.H."/>
            <person name="Bayburt H."/>
            <person name="Jung J.J."/>
            <person name="Han D.M."/>
            <person name="Jeon C.O."/>
        </authorList>
    </citation>
    <scope>NUCLEOTIDE SEQUENCE [LARGE SCALE GENOMIC DNA]</scope>
    <source>
        <strain evidence="2 3">W115</strain>
    </source>
</reference>
<evidence type="ECO:0000259" key="1">
    <source>
        <dbReference type="Pfam" id="PF02682"/>
    </source>
</evidence>
<dbReference type="RefSeq" id="WP_317055746.1">
    <property type="nucleotide sequence ID" value="NZ_CP146606.1"/>
</dbReference>
<organism evidence="2 3">
    <name type="scientific">Roseovarius rhodophyticola</name>
    <dbReference type="NCBI Taxonomy" id="3080827"/>
    <lineage>
        <taxon>Bacteria</taxon>
        <taxon>Pseudomonadati</taxon>
        <taxon>Pseudomonadota</taxon>
        <taxon>Alphaproteobacteria</taxon>
        <taxon>Rhodobacterales</taxon>
        <taxon>Roseobacteraceae</taxon>
        <taxon>Roseovarius</taxon>
    </lineage>
</organism>
<keyword evidence="3" id="KW-1185">Reference proteome</keyword>
<dbReference type="SUPFAM" id="SSF160467">
    <property type="entry name" value="PH0987 N-terminal domain-like"/>
    <property type="match status" value="1"/>
</dbReference>
<dbReference type="InterPro" id="IPR003833">
    <property type="entry name" value="CT_C_D"/>
</dbReference>
<dbReference type="Proteomes" id="UP001281305">
    <property type="component" value="Chromosome"/>
</dbReference>
<accession>A0ABZ2THH9</accession>
<feature type="domain" description="Carboxyltransferase" evidence="1">
    <location>
        <begin position="6"/>
        <end position="73"/>
    </location>
</feature>
<dbReference type="EMBL" id="CP146606">
    <property type="protein sequence ID" value="WYK19061.1"/>
    <property type="molecule type" value="Genomic_DNA"/>
</dbReference>
<dbReference type="Pfam" id="PF02682">
    <property type="entry name" value="CT_C_D"/>
    <property type="match status" value="1"/>
</dbReference>
<name>A0ABZ2THH9_9RHOB</name>